<protein>
    <recommendedName>
        <fullName evidence="1">Rhodanese domain-containing protein</fullName>
    </recommendedName>
</protein>
<organism evidence="2 3">
    <name type="scientific">Salinarimonas ramus</name>
    <dbReference type="NCBI Taxonomy" id="690164"/>
    <lineage>
        <taxon>Bacteria</taxon>
        <taxon>Pseudomonadati</taxon>
        <taxon>Pseudomonadota</taxon>
        <taxon>Alphaproteobacteria</taxon>
        <taxon>Hyphomicrobiales</taxon>
        <taxon>Salinarimonadaceae</taxon>
        <taxon>Salinarimonas</taxon>
    </lineage>
</organism>
<name>A0A917V2A9_9HYPH</name>
<dbReference type="SUPFAM" id="SSF52821">
    <property type="entry name" value="Rhodanese/Cell cycle control phosphatase"/>
    <property type="match status" value="1"/>
</dbReference>
<dbReference type="Gene3D" id="3.40.250.10">
    <property type="entry name" value="Rhodanese-like domain"/>
    <property type="match status" value="1"/>
</dbReference>
<dbReference type="InterPro" id="IPR036873">
    <property type="entry name" value="Rhodanese-like_dom_sf"/>
</dbReference>
<reference evidence="2 3" key="1">
    <citation type="journal article" date="2014" name="Int. J. Syst. Evol. Microbiol.">
        <title>Complete genome sequence of Corynebacterium casei LMG S-19264T (=DSM 44701T), isolated from a smear-ripened cheese.</title>
        <authorList>
            <consortium name="US DOE Joint Genome Institute (JGI-PGF)"/>
            <person name="Walter F."/>
            <person name="Albersmeier A."/>
            <person name="Kalinowski J."/>
            <person name="Ruckert C."/>
        </authorList>
    </citation>
    <scope>NUCLEOTIDE SEQUENCE [LARGE SCALE GENOMIC DNA]</scope>
    <source>
        <strain evidence="2 3">CGMCC 1.9161</strain>
    </source>
</reference>
<dbReference type="Proteomes" id="UP000600449">
    <property type="component" value="Unassembled WGS sequence"/>
</dbReference>
<dbReference type="CDD" id="cd00158">
    <property type="entry name" value="RHOD"/>
    <property type="match status" value="1"/>
</dbReference>
<evidence type="ECO:0000313" key="2">
    <source>
        <dbReference type="EMBL" id="GGK21522.1"/>
    </source>
</evidence>
<proteinExistence type="predicted"/>
<evidence type="ECO:0000259" key="1">
    <source>
        <dbReference type="PROSITE" id="PS50206"/>
    </source>
</evidence>
<comment type="caution">
    <text evidence="2">The sequence shown here is derived from an EMBL/GenBank/DDBJ whole genome shotgun (WGS) entry which is preliminary data.</text>
</comment>
<gene>
    <name evidence="2" type="ORF">GCM10011322_05260</name>
</gene>
<evidence type="ECO:0000313" key="3">
    <source>
        <dbReference type="Proteomes" id="UP000600449"/>
    </source>
</evidence>
<dbReference type="Pfam" id="PF00581">
    <property type="entry name" value="Rhodanese"/>
    <property type="match status" value="1"/>
</dbReference>
<dbReference type="AlphaFoldDB" id="A0A917V2A9"/>
<dbReference type="SMART" id="SM00450">
    <property type="entry name" value="RHOD"/>
    <property type="match status" value="1"/>
</dbReference>
<feature type="domain" description="Rhodanese" evidence="1">
    <location>
        <begin position="22"/>
        <end position="109"/>
    </location>
</feature>
<keyword evidence="3" id="KW-1185">Reference proteome</keyword>
<dbReference type="RefSeq" id="WP_188909278.1">
    <property type="nucleotide sequence ID" value="NZ_BMMF01000002.1"/>
</dbReference>
<dbReference type="GO" id="GO:0004792">
    <property type="term" value="F:thiosulfate-cyanide sulfurtransferase activity"/>
    <property type="evidence" value="ECO:0007669"/>
    <property type="project" value="TreeGrafter"/>
</dbReference>
<dbReference type="PANTHER" id="PTHR44086">
    <property type="entry name" value="THIOSULFATE SULFURTRANSFERASE RDL2, MITOCHONDRIAL-RELATED"/>
    <property type="match status" value="1"/>
</dbReference>
<sequence length="112" mass="12089">MLTFPTGDAPALTRDDVKTGLAENTIALVDVRDPREFAEGHIPGAISHPLDGFDPTRLPRDERRIVFTCSAGVRSQHAAHLAQAEGIVDAGHYQGGFQDWIMAGEPVEREGA</sequence>
<dbReference type="PANTHER" id="PTHR44086:SF10">
    <property type="entry name" value="THIOSULFATE SULFURTRANSFERASE_RHODANESE-LIKE DOMAIN-CONTAINING PROTEIN 3"/>
    <property type="match status" value="1"/>
</dbReference>
<dbReference type="InterPro" id="IPR001763">
    <property type="entry name" value="Rhodanese-like_dom"/>
</dbReference>
<dbReference type="EMBL" id="BMMF01000002">
    <property type="protein sequence ID" value="GGK21522.1"/>
    <property type="molecule type" value="Genomic_DNA"/>
</dbReference>
<accession>A0A917V2A9</accession>
<dbReference type="PROSITE" id="PS50206">
    <property type="entry name" value="RHODANESE_3"/>
    <property type="match status" value="1"/>
</dbReference>